<reference evidence="2 3" key="1">
    <citation type="submission" date="2021-06" db="EMBL/GenBank/DDBJ databases">
        <title>Caerostris darwini draft genome.</title>
        <authorList>
            <person name="Kono N."/>
            <person name="Arakawa K."/>
        </authorList>
    </citation>
    <scope>NUCLEOTIDE SEQUENCE [LARGE SCALE GENOMIC DNA]</scope>
</reference>
<comment type="caution">
    <text evidence="2">The sequence shown here is derived from an EMBL/GenBank/DDBJ whole genome shotgun (WGS) entry which is preliminary data.</text>
</comment>
<evidence type="ECO:0000313" key="2">
    <source>
        <dbReference type="EMBL" id="GIY84391.1"/>
    </source>
</evidence>
<accession>A0AAV4WR43</accession>
<name>A0AAV4WR43_9ARAC</name>
<feature type="region of interest" description="Disordered" evidence="1">
    <location>
        <begin position="66"/>
        <end position="98"/>
    </location>
</feature>
<dbReference type="AlphaFoldDB" id="A0AAV4WR43"/>
<protein>
    <recommendedName>
        <fullName evidence="4">C2H2-type domain-containing protein</fullName>
    </recommendedName>
</protein>
<dbReference type="EMBL" id="BPLQ01014930">
    <property type="protein sequence ID" value="GIY84391.1"/>
    <property type="molecule type" value="Genomic_DNA"/>
</dbReference>
<proteinExistence type="predicted"/>
<evidence type="ECO:0008006" key="4">
    <source>
        <dbReference type="Google" id="ProtNLM"/>
    </source>
</evidence>
<sequence>MEVAMKQIFLKNTKEIFESHTEAKNCNQNCAIAGNNIELDRHKKIHCHLRQKPSVAQVGYPLLYSEGGRAGAENEKRPDTREEAAPTSDGERGVQECD</sequence>
<feature type="compositionally biased region" description="Basic and acidic residues" evidence="1">
    <location>
        <begin position="72"/>
        <end position="98"/>
    </location>
</feature>
<gene>
    <name evidence="2" type="ORF">CDAR_278451</name>
</gene>
<keyword evidence="3" id="KW-1185">Reference proteome</keyword>
<evidence type="ECO:0000313" key="3">
    <source>
        <dbReference type="Proteomes" id="UP001054837"/>
    </source>
</evidence>
<organism evidence="2 3">
    <name type="scientific">Caerostris darwini</name>
    <dbReference type="NCBI Taxonomy" id="1538125"/>
    <lineage>
        <taxon>Eukaryota</taxon>
        <taxon>Metazoa</taxon>
        <taxon>Ecdysozoa</taxon>
        <taxon>Arthropoda</taxon>
        <taxon>Chelicerata</taxon>
        <taxon>Arachnida</taxon>
        <taxon>Araneae</taxon>
        <taxon>Araneomorphae</taxon>
        <taxon>Entelegynae</taxon>
        <taxon>Araneoidea</taxon>
        <taxon>Araneidae</taxon>
        <taxon>Caerostris</taxon>
    </lineage>
</organism>
<dbReference type="Proteomes" id="UP001054837">
    <property type="component" value="Unassembled WGS sequence"/>
</dbReference>
<evidence type="ECO:0000256" key="1">
    <source>
        <dbReference type="SAM" id="MobiDB-lite"/>
    </source>
</evidence>